<dbReference type="Pfam" id="PF03457">
    <property type="entry name" value="HA"/>
    <property type="match status" value="2"/>
</dbReference>
<dbReference type="EMBL" id="HBHT01013538">
    <property type="protein sequence ID" value="CAD9959193.1"/>
    <property type="molecule type" value="Transcribed_RNA"/>
</dbReference>
<sequence length="339" mass="38719">MNQLFTNPMLSAAANMGMPYGAAAPVKKEKMNQAANSLFAMAMYDMPSQQQNANAPALPSAPSHFYPVEEYKDLSLREILDLSEDCLFSDDEDSAPVIAPLRAPSAPMSSCAAPVAPSSSIMSKEDIEWNQLEDLPISPMEDIPVAAALVGSMDATANRKRSRDCEFEQDEDSEDMEDRRFRPYQTGQWAEKFEELCIYRKINGHCLVPHTFRENLPLARWVKRQRYQYKLMKEGKSSTMTEDRVQALEEIGFIWDSQGAAWSERLEELRSYRGQFGHCNVPSNYSENPQLATWVKCQRRQYKLYQEQKPSNMTAERITELGALGFEWELRSYKKARTC</sequence>
<dbReference type="PANTHER" id="PTHR33418:SF1">
    <property type="entry name" value="HELICASE-ASSOCIATED DOMAIN-CONTAINING PROTEIN"/>
    <property type="match status" value="1"/>
</dbReference>
<evidence type="ECO:0000259" key="2">
    <source>
        <dbReference type="Pfam" id="PF03457"/>
    </source>
</evidence>
<dbReference type="PANTHER" id="PTHR33418">
    <property type="entry name" value="HELICASE-ASSOCIATED"/>
    <property type="match status" value="1"/>
</dbReference>
<feature type="domain" description="Helicase-associated" evidence="2">
    <location>
        <begin position="187"/>
        <end position="253"/>
    </location>
</feature>
<dbReference type="AlphaFoldDB" id="A0A7S2Y8D8"/>
<proteinExistence type="predicted"/>
<dbReference type="InterPro" id="IPR005114">
    <property type="entry name" value="Helicase_assoc"/>
</dbReference>
<accession>A0A7S2Y8D8</accession>
<evidence type="ECO:0000313" key="3">
    <source>
        <dbReference type="EMBL" id="CAD9959193.1"/>
    </source>
</evidence>
<dbReference type="Gene3D" id="6.10.140.530">
    <property type="match status" value="2"/>
</dbReference>
<feature type="domain" description="Helicase-associated" evidence="2">
    <location>
        <begin position="260"/>
        <end position="326"/>
    </location>
</feature>
<feature type="compositionally biased region" description="Acidic residues" evidence="1">
    <location>
        <begin position="167"/>
        <end position="176"/>
    </location>
</feature>
<evidence type="ECO:0000256" key="1">
    <source>
        <dbReference type="SAM" id="MobiDB-lite"/>
    </source>
</evidence>
<protein>
    <recommendedName>
        <fullName evidence="2">Helicase-associated domain-containing protein</fullName>
    </recommendedName>
</protein>
<gene>
    <name evidence="3" type="ORF">APAL1065_LOCUS9073</name>
</gene>
<reference evidence="3" key="1">
    <citation type="submission" date="2021-01" db="EMBL/GenBank/DDBJ databases">
        <authorList>
            <person name="Corre E."/>
            <person name="Pelletier E."/>
            <person name="Niang G."/>
            <person name="Scheremetjew M."/>
            <person name="Finn R."/>
            <person name="Kale V."/>
            <person name="Holt S."/>
            <person name="Cochrane G."/>
            <person name="Meng A."/>
            <person name="Brown T."/>
            <person name="Cohen L."/>
        </authorList>
    </citation>
    <scope>NUCLEOTIDE SEQUENCE</scope>
    <source>
        <strain evidence="3">CCMP125</strain>
    </source>
</reference>
<organism evidence="3">
    <name type="scientific">Entomoneis paludosa</name>
    <dbReference type="NCBI Taxonomy" id="265537"/>
    <lineage>
        <taxon>Eukaryota</taxon>
        <taxon>Sar</taxon>
        <taxon>Stramenopiles</taxon>
        <taxon>Ochrophyta</taxon>
        <taxon>Bacillariophyta</taxon>
        <taxon>Bacillariophyceae</taxon>
        <taxon>Bacillariophycidae</taxon>
        <taxon>Entomoneidaceae</taxon>
        <taxon>Entomoneis</taxon>
    </lineage>
</organism>
<name>A0A7S2Y8D8_9STRA</name>
<feature type="region of interest" description="Disordered" evidence="1">
    <location>
        <begin position="160"/>
        <end position="180"/>
    </location>
</feature>